<evidence type="ECO:0000256" key="5">
    <source>
        <dbReference type="ARBA" id="ARBA00022679"/>
    </source>
</evidence>
<dbReference type="SUPFAM" id="SSF55874">
    <property type="entry name" value="ATPase domain of HSP90 chaperone/DNA topoisomerase II/histidine kinase"/>
    <property type="match status" value="1"/>
</dbReference>
<dbReference type="InterPro" id="IPR003661">
    <property type="entry name" value="HisK_dim/P_dom"/>
</dbReference>
<name>A0A1M5SXA0_9GAMM</name>
<sequence length="502" mass="54904">MALYRARMAHVAVWQRTSTLRGALLAKVVIPLVVIMLGFSYLLLWTVERNSERRLQEEVELVARAVRLPLSDSLEKQHDRTSQQVLESVLGVGRVYGAYLYDDQGELVAFAGAIEPDQDQSSIQELTADGKRRGGYQRIRGREVYSYFLPLEQSGGRINGLLQVTRRWNDFERDTRRLRVIAGISAAVLALAAVCIVLLGHWSAIGRHLQQLTQSMARVADGDRQHRAPRSGPQEIAVLGRALNQMLDSIADAEQRMAEQKAREAELEARLRRSHQLAAVGRLAAGVAHELGSPLSVIDGKAQRVLRSETLEDGQRKGLLQIRSQVQRLSEIVRQLLDFGRAAGRPVRRMPAEVLAHSSAAAVADELATLNVTLTLDTSPEPLCCEVDPPRFEQALTNLLRNGAQASPGGQVLLRWWREGQCLLFQVEDDGPGVAEQHRAALFEPFFTTKPVGQGSGLGLAVAHGVVAECGGRIELVESSLGGAAFRISLALAGEEDGDANG</sequence>
<feature type="transmembrane region" description="Helical" evidence="12">
    <location>
        <begin position="24"/>
        <end position="44"/>
    </location>
</feature>
<reference evidence="15 16" key="1">
    <citation type="submission" date="2016-11" db="EMBL/GenBank/DDBJ databases">
        <authorList>
            <person name="Jaros S."/>
            <person name="Januszkiewicz K."/>
            <person name="Wedrychowicz H."/>
        </authorList>
    </citation>
    <scope>NUCLEOTIDE SEQUENCE [LARGE SCALE GENOMIC DNA]</scope>
    <source>
        <strain evidence="15 16">DSM 18231</strain>
    </source>
</reference>
<keyword evidence="5" id="KW-0808">Transferase</keyword>
<dbReference type="SUPFAM" id="SSF158472">
    <property type="entry name" value="HAMP domain-like"/>
    <property type="match status" value="1"/>
</dbReference>
<keyword evidence="6 12" id="KW-0812">Transmembrane</keyword>
<dbReference type="InterPro" id="IPR005467">
    <property type="entry name" value="His_kinase_dom"/>
</dbReference>
<dbReference type="Pfam" id="PF02518">
    <property type="entry name" value="HATPase_c"/>
    <property type="match status" value="1"/>
</dbReference>
<keyword evidence="9" id="KW-0902">Two-component regulatory system</keyword>
<evidence type="ECO:0000259" key="14">
    <source>
        <dbReference type="PROSITE" id="PS50885"/>
    </source>
</evidence>
<dbReference type="EMBL" id="FQXA01000007">
    <property type="protein sequence ID" value="SHH43010.1"/>
    <property type="molecule type" value="Genomic_DNA"/>
</dbReference>
<keyword evidence="11" id="KW-0175">Coiled coil</keyword>
<dbReference type="InterPro" id="IPR036890">
    <property type="entry name" value="HATPase_C_sf"/>
</dbReference>
<evidence type="ECO:0000256" key="1">
    <source>
        <dbReference type="ARBA" id="ARBA00000085"/>
    </source>
</evidence>
<dbReference type="PROSITE" id="PS50109">
    <property type="entry name" value="HIS_KIN"/>
    <property type="match status" value="1"/>
</dbReference>
<dbReference type="PANTHER" id="PTHR45436">
    <property type="entry name" value="SENSOR HISTIDINE KINASE YKOH"/>
    <property type="match status" value="1"/>
</dbReference>
<protein>
    <recommendedName>
        <fullName evidence="3">histidine kinase</fullName>
        <ecNumber evidence="3">2.7.13.3</ecNumber>
    </recommendedName>
</protein>
<evidence type="ECO:0000256" key="3">
    <source>
        <dbReference type="ARBA" id="ARBA00012438"/>
    </source>
</evidence>
<keyword evidence="10 12" id="KW-0472">Membrane</keyword>
<evidence type="ECO:0000313" key="16">
    <source>
        <dbReference type="Proteomes" id="UP000184000"/>
    </source>
</evidence>
<keyword evidence="4" id="KW-0597">Phosphoprotein</keyword>
<comment type="subcellular location">
    <subcellularLocation>
        <location evidence="2">Membrane</location>
    </subcellularLocation>
</comment>
<dbReference type="SMART" id="SM00387">
    <property type="entry name" value="HATPase_c"/>
    <property type="match status" value="1"/>
</dbReference>
<dbReference type="CDD" id="cd06225">
    <property type="entry name" value="HAMP"/>
    <property type="match status" value="1"/>
</dbReference>
<dbReference type="CDD" id="cd00082">
    <property type="entry name" value="HisKA"/>
    <property type="match status" value="1"/>
</dbReference>
<dbReference type="InterPro" id="IPR036097">
    <property type="entry name" value="HisK_dim/P_sf"/>
</dbReference>
<feature type="domain" description="HAMP" evidence="14">
    <location>
        <begin position="203"/>
        <end position="255"/>
    </location>
</feature>
<evidence type="ECO:0000313" key="15">
    <source>
        <dbReference type="EMBL" id="SHH43010.1"/>
    </source>
</evidence>
<keyword evidence="7" id="KW-0418">Kinase</keyword>
<proteinExistence type="predicted"/>
<dbReference type="SUPFAM" id="SSF47384">
    <property type="entry name" value="Homodimeric domain of signal transducing histidine kinase"/>
    <property type="match status" value="1"/>
</dbReference>
<evidence type="ECO:0000259" key="13">
    <source>
        <dbReference type="PROSITE" id="PS50109"/>
    </source>
</evidence>
<dbReference type="InterPro" id="IPR004358">
    <property type="entry name" value="Sig_transdc_His_kin-like_C"/>
</dbReference>
<dbReference type="PRINTS" id="PR00344">
    <property type="entry name" value="BCTRLSENSOR"/>
</dbReference>
<dbReference type="PANTHER" id="PTHR45436:SF5">
    <property type="entry name" value="SENSOR HISTIDINE KINASE TRCS"/>
    <property type="match status" value="1"/>
</dbReference>
<evidence type="ECO:0000256" key="7">
    <source>
        <dbReference type="ARBA" id="ARBA00022777"/>
    </source>
</evidence>
<evidence type="ECO:0000256" key="2">
    <source>
        <dbReference type="ARBA" id="ARBA00004370"/>
    </source>
</evidence>
<dbReference type="GO" id="GO:0016020">
    <property type="term" value="C:membrane"/>
    <property type="evidence" value="ECO:0007669"/>
    <property type="project" value="UniProtKB-SubCell"/>
</dbReference>
<dbReference type="Gene3D" id="6.10.340.10">
    <property type="match status" value="1"/>
</dbReference>
<dbReference type="Proteomes" id="UP000184000">
    <property type="component" value="Unassembled WGS sequence"/>
</dbReference>
<evidence type="ECO:0000256" key="11">
    <source>
        <dbReference type="SAM" id="Coils"/>
    </source>
</evidence>
<evidence type="ECO:0000256" key="6">
    <source>
        <dbReference type="ARBA" id="ARBA00022692"/>
    </source>
</evidence>
<dbReference type="GO" id="GO:0000155">
    <property type="term" value="F:phosphorelay sensor kinase activity"/>
    <property type="evidence" value="ECO:0007669"/>
    <property type="project" value="InterPro"/>
</dbReference>
<dbReference type="Gene3D" id="3.30.565.10">
    <property type="entry name" value="Histidine kinase-like ATPase, C-terminal domain"/>
    <property type="match status" value="1"/>
</dbReference>
<dbReference type="SMART" id="SM00304">
    <property type="entry name" value="HAMP"/>
    <property type="match status" value="1"/>
</dbReference>
<comment type="catalytic activity">
    <reaction evidence="1">
        <text>ATP + protein L-histidine = ADP + protein N-phospho-L-histidine.</text>
        <dbReference type="EC" id="2.7.13.3"/>
    </reaction>
</comment>
<feature type="coiled-coil region" evidence="11">
    <location>
        <begin position="243"/>
        <end position="270"/>
    </location>
</feature>
<dbReference type="AlphaFoldDB" id="A0A1M5SXA0"/>
<accession>A0A1M5SXA0</accession>
<dbReference type="PROSITE" id="PS50885">
    <property type="entry name" value="HAMP"/>
    <property type="match status" value="1"/>
</dbReference>
<dbReference type="InterPro" id="IPR050428">
    <property type="entry name" value="TCS_sensor_his_kinase"/>
</dbReference>
<dbReference type="SMART" id="SM00388">
    <property type="entry name" value="HisKA"/>
    <property type="match status" value="1"/>
</dbReference>
<evidence type="ECO:0000256" key="12">
    <source>
        <dbReference type="SAM" id="Phobius"/>
    </source>
</evidence>
<evidence type="ECO:0000256" key="9">
    <source>
        <dbReference type="ARBA" id="ARBA00023012"/>
    </source>
</evidence>
<evidence type="ECO:0000256" key="10">
    <source>
        <dbReference type="ARBA" id="ARBA00023136"/>
    </source>
</evidence>
<organism evidence="15 16">
    <name type="scientific">Stutzerimonas xanthomarina DSM 18231</name>
    <dbReference type="NCBI Taxonomy" id="1403346"/>
    <lineage>
        <taxon>Bacteria</taxon>
        <taxon>Pseudomonadati</taxon>
        <taxon>Pseudomonadota</taxon>
        <taxon>Gammaproteobacteria</taxon>
        <taxon>Pseudomonadales</taxon>
        <taxon>Pseudomonadaceae</taxon>
        <taxon>Stutzerimonas</taxon>
    </lineage>
</organism>
<dbReference type="Pfam" id="PF00672">
    <property type="entry name" value="HAMP"/>
    <property type="match status" value="1"/>
</dbReference>
<evidence type="ECO:0000256" key="4">
    <source>
        <dbReference type="ARBA" id="ARBA00022553"/>
    </source>
</evidence>
<gene>
    <name evidence="15" type="ORF">SAMN02744645_3643</name>
</gene>
<dbReference type="EC" id="2.7.13.3" evidence="3"/>
<evidence type="ECO:0000256" key="8">
    <source>
        <dbReference type="ARBA" id="ARBA00022989"/>
    </source>
</evidence>
<dbReference type="InterPro" id="IPR003660">
    <property type="entry name" value="HAMP_dom"/>
</dbReference>
<feature type="transmembrane region" description="Helical" evidence="12">
    <location>
        <begin position="180"/>
        <end position="202"/>
    </location>
</feature>
<dbReference type="InterPro" id="IPR003594">
    <property type="entry name" value="HATPase_dom"/>
</dbReference>
<feature type="domain" description="Histidine kinase" evidence="13">
    <location>
        <begin position="286"/>
        <end position="494"/>
    </location>
</feature>
<dbReference type="Gene3D" id="1.10.287.130">
    <property type="match status" value="1"/>
</dbReference>
<dbReference type="Pfam" id="PF00512">
    <property type="entry name" value="HisKA"/>
    <property type="match status" value="1"/>
</dbReference>
<keyword evidence="8 12" id="KW-1133">Transmembrane helix</keyword>